<sequence>MERVLKERFGAGDLEPSESFDCADAFGYGSFQKGVLLFAAIGVWVMHSHTLAFPLISSEVDHWCSKPTGINMSDTEWKETGIPVEHDGKRSHCTVFVNPGDVNDTSTVRCHRWDYDAARAPTTIISLWNLVCNRRWLVHMANAVFMAGVLGSLALSGFVTDIIGRKRVIVGAACVLIIAAFGGCFANTYLIYLCTRFVISGSSSALSMVACILLTEVSTNTHRAVHVSLSGIAGLFLGDTCYALLKPVRLNWIWLQLLMVAPTSLVPLCYFVVHESPRWLISRRNLKSAEIVMGMAARMNGYPPDAVQAVVQRIKSHDLDYARRLETSKADKSPSSDVFRRGLIIYASSFAIMVAYYTLLLASSAHDNAWIRWTSLVSDAVCYALYLFVVDRIGRVALVTTIYLLAGIYCCFLATTLGNGSVELLSTALLIQAKAVAGVGVVVTSLCATEAFPSAARGLGVCLAYSCARLGGVFAAAASSLRAAGREDLLLAIAATALCVSAQMFHKMPQNVTPFNPESTRTTTMASPSDMLEDMKKSLDQQPKGKVRRKRRRSASAADSNVRSPERRMSATDARVSGAVSPSSVATMTNADHEIVGPSMKKSESGERKSLN</sequence>
<reference evidence="1" key="1">
    <citation type="submission" date="2020-05" db="EMBL/GenBank/DDBJ databases">
        <title>Large-scale comparative analyses of tick genomes elucidate their genetic diversity and vector capacities.</title>
        <authorList>
            <person name="Jia N."/>
            <person name="Wang J."/>
            <person name="Shi W."/>
            <person name="Du L."/>
            <person name="Sun Y."/>
            <person name="Zhan W."/>
            <person name="Jiang J."/>
            <person name="Wang Q."/>
            <person name="Zhang B."/>
            <person name="Ji P."/>
            <person name="Sakyi L.B."/>
            <person name="Cui X."/>
            <person name="Yuan T."/>
            <person name="Jiang B."/>
            <person name="Yang W."/>
            <person name="Lam T.T.-Y."/>
            <person name="Chang Q."/>
            <person name="Ding S."/>
            <person name="Wang X."/>
            <person name="Zhu J."/>
            <person name="Ruan X."/>
            <person name="Zhao L."/>
            <person name="Wei J."/>
            <person name="Que T."/>
            <person name="Du C."/>
            <person name="Cheng J."/>
            <person name="Dai P."/>
            <person name="Han X."/>
            <person name="Huang E."/>
            <person name="Gao Y."/>
            <person name="Liu J."/>
            <person name="Shao H."/>
            <person name="Ye R."/>
            <person name="Li L."/>
            <person name="Wei W."/>
            <person name="Wang X."/>
            <person name="Wang C."/>
            <person name="Yang T."/>
            <person name="Huo Q."/>
            <person name="Li W."/>
            <person name="Guo W."/>
            <person name="Chen H."/>
            <person name="Zhou L."/>
            <person name="Ni X."/>
            <person name="Tian J."/>
            <person name="Zhou Y."/>
            <person name="Sheng Y."/>
            <person name="Liu T."/>
            <person name="Pan Y."/>
            <person name="Xia L."/>
            <person name="Li J."/>
            <person name="Zhao F."/>
            <person name="Cao W."/>
        </authorList>
    </citation>
    <scope>NUCLEOTIDE SEQUENCE</scope>
    <source>
        <strain evidence="1">Hyas-2018</strain>
    </source>
</reference>
<evidence type="ECO:0000313" key="1">
    <source>
        <dbReference type="EMBL" id="KAH6935263.1"/>
    </source>
</evidence>
<name>A0ACB7SK62_HYAAI</name>
<keyword evidence="2" id="KW-1185">Reference proteome</keyword>
<proteinExistence type="predicted"/>
<protein>
    <submittedName>
        <fullName evidence="1">Uncharacterized protein</fullName>
    </submittedName>
</protein>
<gene>
    <name evidence="1" type="ORF">HPB50_004832</name>
</gene>
<dbReference type="EMBL" id="CM023483">
    <property type="protein sequence ID" value="KAH6935263.1"/>
    <property type="molecule type" value="Genomic_DNA"/>
</dbReference>
<comment type="caution">
    <text evidence="1">The sequence shown here is derived from an EMBL/GenBank/DDBJ whole genome shotgun (WGS) entry which is preliminary data.</text>
</comment>
<dbReference type="Proteomes" id="UP000821845">
    <property type="component" value="Chromosome 3"/>
</dbReference>
<organism evidence="1 2">
    <name type="scientific">Hyalomma asiaticum</name>
    <name type="common">Tick</name>
    <dbReference type="NCBI Taxonomy" id="266040"/>
    <lineage>
        <taxon>Eukaryota</taxon>
        <taxon>Metazoa</taxon>
        <taxon>Ecdysozoa</taxon>
        <taxon>Arthropoda</taxon>
        <taxon>Chelicerata</taxon>
        <taxon>Arachnida</taxon>
        <taxon>Acari</taxon>
        <taxon>Parasitiformes</taxon>
        <taxon>Ixodida</taxon>
        <taxon>Ixodoidea</taxon>
        <taxon>Ixodidae</taxon>
        <taxon>Hyalomminae</taxon>
        <taxon>Hyalomma</taxon>
    </lineage>
</organism>
<evidence type="ECO:0000313" key="2">
    <source>
        <dbReference type="Proteomes" id="UP000821845"/>
    </source>
</evidence>
<accession>A0ACB7SK62</accession>